<gene>
    <name evidence="10" type="ORF">NCGR_LOCUS5162</name>
</gene>
<dbReference type="GO" id="GO:0005506">
    <property type="term" value="F:iron ion binding"/>
    <property type="evidence" value="ECO:0007669"/>
    <property type="project" value="InterPro"/>
</dbReference>
<feature type="binding site" description="axial binding residue" evidence="7">
    <location>
        <position position="481"/>
    </location>
    <ligand>
        <name>heme</name>
        <dbReference type="ChEBI" id="CHEBI:30413"/>
    </ligand>
    <ligandPart>
        <name>Fe</name>
        <dbReference type="ChEBI" id="CHEBI:18248"/>
    </ligandPart>
</feature>
<evidence type="ECO:0000256" key="7">
    <source>
        <dbReference type="PIRSR" id="PIRSR602401-1"/>
    </source>
</evidence>
<comment type="cofactor">
    <cofactor evidence="7">
        <name>heme</name>
        <dbReference type="ChEBI" id="CHEBI:30413"/>
    </cofactor>
</comment>
<sequence>MAVQVIVQGSSSSSPQQWHLTVVMTVLVPLLLLLLARKRRAGKSWSSKKGRRVLLHLPPGPPRLPILGNLHQLGALPHQSLRELARRHGPIMLLRLGSVPTLVVSSAEVAREVMKARDADCCSRPDTPGARRLSYDHKDVAFSPYGDYWREMRKLFVVEFLSARRVRAADYAREAEVDKLIGRLSSAGGKAVQLEDHIFGLMDGVIGTVAFGNIYGTEQFAHKKHFHDVLDEAMSAKAGFSTEDYYYPNAAGRLVDRLTGAAARRERVFRDLDAFFDTIIDQHLVDPSSRATTPGGHGPDLIDVFVDLMEERRQRQAGSHHFTRDHIKGLLSNVFTASVDTSSVTMVWAMAELIRRPAMLRKAQEEVRTVVDGGGRERVHPDDVSKLMYLKAVVKETLRLHPAVPLLLPRETLRHVSICGYDVPARTRVLVNAWAIGRDPRNWGDRPEEFDPDRFDGDDGVVDFNGTHFELVPFGAGRRMCPGMAMGVATMEFTLANLLYCFDWELPEGVRVEDVSMEETGGLTVHKKTPLLLVPTRYKCASHTVCSSQCLATAS</sequence>
<evidence type="ECO:0000256" key="4">
    <source>
        <dbReference type="ARBA" id="ARBA00023002"/>
    </source>
</evidence>
<keyword evidence="11" id="KW-1185">Reference proteome</keyword>
<evidence type="ECO:0000256" key="6">
    <source>
        <dbReference type="ARBA" id="ARBA00023033"/>
    </source>
</evidence>
<dbReference type="CDD" id="cd11072">
    <property type="entry name" value="CYP71-like"/>
    <property type="match status" value="1"/>
</dbReference>
<evidence type="ECO:0000256" key="1">
    <source>
        <dbReference type="ARBA" id="ARBA00010617"/>
    </source>
</evidence>
<dbReference type="FunFam" id="1.10.630.10:FF:000043">
    <property type="entry name" value="Cytochrome P450 99A2"/>
    <property type="match status" value="1"/>
</dbReference>
<dbReference type="PANTHER" id="PTHR47955:SF11">
    <property type="entry name" value="4-HYDROXYPHENYLACETALDEHYDE OXIME MONOOXYGENASE"/>
    <property type="match status" value="1"/>
</dbReference>
<evidence type="ECO:0000256" key="8">
    <source>
        <dbReference type="RuleBase" id="RU000461"/>
    </source>
</evidence>
<protein>
    <recommendedName>
        <fullName evidence="12">4-hydroxyphenylacetaldehyde oxime monooxygenase</fullName>
    </recommendedName>
</protein>
<evidence type="ECO:0000256" key="3">
    <source>
        <dbReference type="ARBA" id="ARBA00022723"/>
    </source>
</evidence>
<evidence type="ECO:0000313" key="10">
    <source>
        <dbReference type="EMBL" id="CAD6207664.1"/>
    </source>
</evidence>
<dbReference type="InterPro" id="IPR017972">
    <property type="entry name" value="Cyt_P450_CS"/>
</dbReference>
<evidence type="ECO:0000256" key="9">
    <source>
        <dbReference type="SAM" id="Phobius"/>
    </source>
</evidence>
<accession>A0A811MIH4</accession>
<evidence type="ECO:0000256" key="5">
    <source>
        <dbReference type="ARBA" id="ARBA00023004"/>
    </source>
</evidence>
<dbReference type="GO" id="GO:0016705">
    <property type="term" value="F:oxidoreductase activity, acting on paired donors, with incorporation or reduction of molecular oxygen"/>
    <property type="evidence" value="ECO:0007669"/>
    <property type="project" value="InterPro"/>
</dbReference>
<dbReference type="Gene3D" id="1.10.630.10">
    <property type="entry name" value="Cytochrome P450"/>
    <property type="match status" value="1"/>
</dbReference>
<keyword evidence="9" id="KW-0472">Membrane</keyword>
<dbReference type="Pfam" id="PF00067">
    <property type="entry name" value="p450"/>
    <property type="match status" value="1"/>
</dbReference>
<dbReference type="InterPro" id="IPR002401">
    <property type="entry name" value="Cyt_P450_E_grp-I"/>
</dbReference>
<dbReference type="OrthoDB" id="755682at2759"/>
<dbReference type="EMBL" id="CAJGYO010000001">
    <property type="protein sequence ID" value="CAD6207664.1"/>
    <property type="molecule type" value="Genomic_DNA"/>
</dbReference>
<dbReference type="InterPro" id="IPR001128">
    <property type="entry name" value="Cyt_P450"/>
</dbReference>
<dbReference type="SUPFAM" id="SSF48264">
    <property type="entry name" value="Cytochrome P450"/>
    <property type="match status" value="1"/>
</dbReference>
<dbReference type="GO" id="GO:0004497">
    <property type="term" value="F:monooxygenase activity"/>
    <property type="evidence" value="ECO:0007669"/>
    <property type="project" value="UniProtKB-KW"/>
</dbReference>
<keyword evidence="2 7" id="KW-0349">Heme</keyword>
<evidence type="ECO:0000313" key="11">
    <source>
        <dbReference type="Proteomes" id="UP000604825"/>
    </source>
</evidence>
<keyword evidence="9" id="KW-1133">Transmembrane helix</keyword>
<dbReference type="AlphaFoldDB" id="A0A811MIH4"/>
<name>A0A811MIH4_9POAL</name>
<proteinExistence type="inferred from homology"/>
<reference evidence="10" key="1">
    <citation type="submission" date="2020-10" db="EMBL/GenBank/DDBJ databases">
        <authorList>
            <person name="Han B."/>
            <person name="Lu T."/>
            <person name="Zhao Q."/>
            <person name="Huang X."/>
            <person name="Zhao Y."/>
        </authorList>
    </citation>
    <scope>NUCLEOTIDE SEQUENCE</scope>
</reference>
<feature type="transmembrane region" description="Helical" evidence="9">
    <location>
        <begin position="18"/>
        <end position="36"/>
    </location>
</feature>
<evidence type="ECO:0000256" key="2">
    <source>
        <dbReference type="ARBA" id="ARBA00022617"/>
    </source>
</evidence>
<dbReference type="PROSITE" id="PS00086">
    <property type="entry name" value="CYTOCHROME_P450"/>
    <property type="match status" value="1"/>
</dbReference>
<keyword evidence="5 7" id="KW-0408">Iron</keyword>
<organism evidence="10 11">
    <name type="scientific">Miscanthus lutarioriparius</name>
    <dbReference type="NCBI Taxonomy" id="422564"/>
    <lineage>
        <taxon>Eukaryota</taxon>
        <taxon>Viridiplantae</taxon>
        <taxon>Streptophyta</taxon>
        <taxon>Embryophyta</taxon>
        <taxon>Tracheophyta</taxon>
        <taxon>Spermatophyta</taxon>
        <taxon>Magnoliopsida</taxon>
        <taxon>Liliopsida</taxon>
        <taxon>Poales</taxon>
        <taxon>Poaceae</taxon>
        <taxon>PACMAD clade</taxon>
        <taxon>Panicoideae</taxon>
        <taxon>Andropogonodae</taxon>
        <taxon>Andropogoneae</taxon>
        <taxon>Saccharinae</taxon>
        <taxon>Miscanthus</taxon>
    </lineage>
</organism>
<keyword evidence="3 7" id="KW-0479">Metal-binding</keyword>
<dbReference type="Proteomes" id="UP000604825">
    <property type="component" value="Unassembled WGS sequence"/>
</dbReference>
<keyword evidence="9" id="KW-0812">Transmembrane</keyword>
<keyword evidence="6 8" id="KW-0503">Monooxygenase</keyword>
<evidence type="ECO:0008006" key="12">
    <source>
        <dbReference type="Google" id="ProtNLM"/>
    </source>
</evidence>
<comment type="similarity">
    <text evidence="1 8">Belongs to the cytochrome P450 family.</text>
</comment>
<comment type="caution">
    <text evidence="10">The sequence shown here is derived from an EMBL/GenBank/DDBJ whole genome shotgun (WGS) entry which is preliminary data.</text>
</comment>
<dbReference type="PANTHER" id="PTHR47955">
    <property type="entry name" value="CYTOCHROME P450 FAMILY 71 PROTEIN"/>
    <property type="match status" value="1"/>
</dbReference>
<dbReference type="PRINTS" id="PR00385">
    <property type="entry name" value="P450"/>
</dbReference>
<dbReference type="InterPro" id="IPR036396">
    <property type="entry name" value="Cyt_P450_sf"/>
</dbReference>
<keyword evidence="4 8" id="KW-0560">Oxidoreductase</keyword>
<dbReference type="PRINTS" id="PR00463">
    <property type="entry name" value="EP450I"/>
</dbReference>
<dbReference type="GO" id="GO:0020037">
    <property type="term" value="F:heme binding"/>
    <property type="evidence" value="ECO:0007669"/>
    <property type="project" value="InterPro"/>
</dbReference>